<reference evidence="1" key="2">
    <citation type="submission" date="2023-05" db="EMBL/GenBank/DDBJ databases">
        <authorList>
            <person name="Schelkunov M.I."/>
        </authorList>
    </citation>
    <scope>NUCLEOTIDE SEQUENCE</scope>
    <source>
        <strain evidence="1">Hsosn_3</strain>
        <tissue evidence="1">Leaf</tissue>
    </source>
</reference>
<keyword evidence="2" id="KW-1185">Reference proteome</keyword>
<dbReference type="EMBL" id="JAUIZM010000006">
    <property type="protein sequence ID" value="KAK1377866.1"/>
    <property type="molecule type" value="Genomic_DNA"/>
</dbReference>
<evidence type="ECO:0000313" key="2">
    <source>
        <dbReference type="Proteomes" id="UP001237642"/>
    </source>
</evidence>
<dbReference type="Proteomes" id="UP001237642">
    <property type="component" value="Unassembled WGS sequence"/>
</dbReference>
<dbReference type="AlphaFoldDB" id="A0AAD8MLL8"/>
<evidence type="ECO:0000313" key="1">
    <source>
        <dbReference type="EMBL" id="KAK1377866.1"/>
    </source>
</evidence>
<organism evidence="1 2">
    <name type="scientific">Heracleum sosnowskyi</name>
    <dbReference type="NCBI Taxonomy" id="360622"/>
    <lineage>
        <taxon>Eukaryota</taxon>
        <taxon>Viridiplantae</taxon>
        <taxon>Streptophyta</taxon>
        <taxon>Embryophyta</taxon>
        <taxon>Tracheophyta</taxon>
        <taxon>Spermatophyta</taxon>
        <taxon>Magnoliopsida</taxon>
        <taxon>eudicotyledons</taxon>
        <taxon>Gunneridae</taxon>
        <taxon>Pentapetalae</taxon>
        <taxon>asterids</taxon>
        <taxon>campanulids</taxon>
        <taxon>Apiales</taxon>
        <taxon>Apiaceae</taxon>
        <taxon>Apioideae</taxon>
        <taxon>apioid superclade</taxon>
        <taxon>Tordylieae</taxon>
        <taxon>Tordyliinae</taxon>
        <taxon>Heracleum</taxon>
    </lineage>
</organism>
<gene>
    <name evidence="1" type="ORF">POM88_024610</name>
</gene>
<comment type="caution">
    <text evidence="1">The sequence shown here is derived from an EMBL/GenBank/DDBJ whole genome shotgun (WGS) entry which is preliminary data.</text>
</comment>
<reference evidence="1" key="1">
    <citation type="submission" date="2023-02" db="EMBL/GenBank/DDBJ databases">
        <title>Genome of toxic invasive species Heracleum sosnowskyi carries increased number of genes despite the absence of recent whole-genome duplications.</title>
        <authorList>
            <person name="Schelkunov M."/>
            <person name="Shtratnikova V."/>
            <person name="Makarenko M."/>
            <person name="Klepikova A."/>
            <person name="Omelchenko D."/>
            <person name="Novikova G."/>
            <person name="Obukhova E."/>
            <person name="Bogdanov V."/>
            <person name="Penin A."/>
            <person name="Logacheva M."/>
        </authorList>
    </citation>
    <scope>NUCLEOTIDE SEQUENCE</scope>
    <source>
        <strain evidence="1">Hsosn_3</strain>
        <tissue evidence="1">Leaf</tissue>
    </source>
</reference>
<protein>
    <submittedName>
        <fullName evidence="1">Uncharacterized protein</fullName>
    </submittedName>
</protein>
<name>A0AAD8MLL8_9APIA</name>
<sequence>MEALRLKALLEKEVIQAIEQGNKNILRYLVNRIYRIRKSVEVGVLQKVSDGDSEAVESALRTMLLSKWEGLIVKFLDEDRQTRMINDEEEHIRFIIANNLD</sequence>
<proteinExistence type="predicted"/>
<accession>A0AAD8MLL8</accession>